<keyword evidence="3" id="KW-1185">Reference proteome</keyword>
<protein>
    <submittedName>
        <fullName evidence="2">Uncharacterized protein</fullName>
    </submittedName>
</protein>
<sequence length="117" mass="12451">MRTPERAATDLHEMLLRFATWLPGHVAAEARQHLVDGQLGDATRTIVLAGTFDPLPLAGDDRDLLAELLAAHGADPQVLDLIRTADPVSPPGRLTDVPPARDGAPTRSAPRRTPVAA</sequence>
<gene>
    <name evidence="2" type="ORF">CFN78_23245</name>
</gene>
<dbReference type="RefSeq" id="WP_094865021.1">
    <property type="nucleotide sequence ID" value="NZ_NKYE01000017.1"/>
</dbReference>
<dbReference type="EMBL" id="NKYE01000017">
    <property type="protein sequence ID" value="OZM70838.1"/>
    <property type="molecule type" value="Genomic_DNA"/>
</dbReference>
<proteinExistence type="predicted"/>
<evidence type="ECO:0000256" key="1">
    <source>
        <dbReference type="SAM" id="MobiDB-lite"/>
    </source>
</evidence>
<reference evidence="2 3" key="1">
    <citation type="submission" date="2017-07" db="EMBL/GenBank/DDBJ databases">
        <title>Amycolatopsis antarcticus sp. nov., isolated from the surface of an Antarcticus brown macroalga.</title>
        <authorList>
            <person name="Wang J."/>
            <person name="Leiva S."/>
            <person name="Huang J."/>
            <person name="Huang Y."/>
        </authorList>
    </citation>
    <scope>NUCLEOTIDE SEQUENCE [LARGE SCALE GENOMIC DNA]</scope>
    <source>
        <strain evidence="2 3">AU-G6</strain>
    </source>
</reference>
<name>A0A263CY33_9PSEU</name>
<comment type="caution">
    <text evidence="2">The sequence shown here is derived from an EMBL/GenBank/DDBJ whole genome shotgun (WGS) entry which is preliminary data.</text>
</comment>
<dbReference type="InParanoid" id="A0A263CY33"/>
<evidence type="ECO:0000313" key="3">
    <source>
        <dbReference type="Proteomes" id="UP000242444"/>
    </source>
</evidence>
<organism evidence="2 3">
    <name type="scientific">Amycolatopsis antarctica</name>
    <dbReference type="NCBI Taxonomy" id="1854586"/>
    <lineage>
        <taxon>Bacteria</taxon>
        <taxon>Bacillati</taxon>
        <taxon>Actinomycetota</taxon>
        <taxon>Actinomycetes</taxon>
        <taxon>Pseudonocardiales</taxon>
        <taxon>Pseudonocardiaceae</taxon>
        <taxon>Amycolatopsis</taxon>
    </lineage>
</organism>
<evidence type="ECO:0000313" key="2">
    <source>
        <dbReference type="EMBL" id="OZM70838.1"/>
    </source>
</evidence>
<dbReference type="AlphaFoldDB" id="A0A263CY33"/>
<feature type="region of interest" description="Disordered" evidence="1">
    <location>
        <begin position="84"/>
        <end position="117"/>
    </location>
</feature>
<dbReference type="Proteomes" id="UP000242444">
    <property type="component" value="Unassembled WGS sequence"/>
</dbReference>
<accession>A0A263CY33</accession>